<dbReference type="PROSITE" id="PS50994">
    <property type="entry name" value="INTEGRASE"/>
    <property type="match status" value="1"/>
</dbReference>
<accession>A0A8K0CMA7</accession>
<dbReference type="GO" id="GO:0015074">
    <property type="term" value="P:DNA integration"/>
    <property type="evidence" value="ECO:0007669"/>
    <property type="project" value="InterPro"/>
</dbReference>
<keyword evidence="3" id="KW-1185">Reference proteome</keyword>
<protein>
    <recommendedName>
        <fullName evidence="1">Integrase catalytic domain-containing protein</fullName>
    </recommendedName>
</protein>
<dbReference type="SUPFAM" id="SSF56672">
    <property type="entry name" value="DNA/RNA polymerases"/>
    <property type="match status" value="1"/>
</dbReference>
<dbReference type="EMBL" id="VTPC01085347">
    <property type="protein sequence ID" value="KAF2887058.1"/>
    <property type="molecule type" value="Genomic_DNA"/>
</dbReference>
<proteinExistence type="predicted"/>
<dbReference type="Proteomes" id="UP000801492">
    <property type="component" value="Unassembled WGS sequence"/>
</dbReference>
<dbReference type="AlphaFoldDB" id="A0A8K0CMA7"/>
<gene>
    <name evidence="2" type="ORF">ILUMI_19114</name>
</gene>
<feature type="domain" description="Integrase catalytic" evidence="1">
    <location>
        <begin position="29"/>
        <end position="161"/>
    </location>
</feature>
<reference evidence="2" key="1">
    <citation type="submission" date="2019-08" db="EMBL/GenBank/DDBJ databases">
        <title>The genome of the North American firefly Photinus pyralis.</title>
        <authorList>
            <consortium name="Photinus pyralis genome working group"/>
            <person name="Fallon T.R."/>
            <person name="Sander Lower S.E."/>
            <person name="Weng J.-K."/>
        </authorList>
    </citation>
    <scope>NUCLEOTIDE SEQUENCE</scope>
    <source>
        <strain evidence="2">TRF0915ILg1</strain>
        <tissue evidence="2">Whole body</tissue>
    </source>
</reference>
<evidence type="ECO:0000313" key="2">
    <source>
        <dbReference type="EMBL" id="KAF2887058.1"/>
    </source>
</evidence>
<dbReference type="GO" id="GO:0071897">
    <property type="term" value="P:DNA biosynthetic process"/>
    <property type="evidence" value="ECO:0007669"/>
    <property type="project" value="UniProtKB-ARBA"/>
</dbReference>
<dbReference type="InterPro" id="IPR036397">
    <property type="entry name" value="RNaseH_sf"/>
</dbReference>
<dbReference type="InterPro" id="IPR012337">
    <property type="entry name" value="RNaseH-like_sf"/>
</dbReference>
<name>A0A8K0CMA7_IGNLU</name>
<dbReference type="GO" id="GO:0003676">
    <property type="term" value="F:nucleic acid binding"/>
    <property type="evidence" value="ECO:0007669"/>
    <property type="project" value="InterPro"/>
</dbReference>
<dbReference type="Gene3D" id="3.30.420.10">
    <property type="entry name" value="Ribonuclease H-like superfamily/Ribonuclease H"/>
    <property type="match status" value="1"/>
</dbReference>
<dbReference type="OrthoDB" id="10058156at2759"/>
<evidence type="ECO:0000259" key="1">
    <source>
        <dbReference type="PROSITE" id="PS50994"/>
    </source>
</evidence>
<dbReference type="InterPro" id="IPR050951">
    <property type="entry name" value="Retrovirus_Pol_polyprotein"/>
</dbReference>
<dbReference type="GO" id="GO:0042575">
    <property type="term" value="C:DNA polymerase complex"/>
    <property type="evidence" value="ECO:0007669"/>
    <property type="project" value="UniProtKB-ARBA"/>
</dbReference>
<dbReference type="PANTHER" id="PTHR37984">
    <property type="entry name" value="PROTEIN CBG26694"/>
    <property type="match status" value="1"/>
</dbReference>
<comment type="caution">
    <text evidence="2">The sequence shown here is derived from an EMBL/GenBank/DDBJ whole genome shotgun (WGS) entry which is preliminary data.</text>
</comment>
<dbReference type="PANTHER" id="PTHR37984:SF10">
    <property type="entry name" value="RIBONUCLEASE H"/>
    <property type="match status" value="1"/>
</dbReference>
<evidence type="ECO:0000313" key="3">
    <source>
        <dbReference type="Proteomes" id="UP000801492"/>
    </source>
</evidence>
<dbReference type="SUPFAM" id="SSF53098">
    <property type="entry name" value="Ribonuclease H-like"/>
    <property type="match status" value="1"/>
</dbReference>
<sequence>MPVHKQSQPLLTINTHVGLFQYQRLVFGVAPGPSKFQEVMDRILIGLDGTNYGVEQETERDVVVKQVFACVRDGSPSPNIITKVTSLVAAYGLMEEVISDNGPEFCSQLIENCFEKNAIEQTLTPPYHANSNGAAKRAVQRDQEISTRSALFFSKPATRYR</sequence>
<organism evidence="2 3">
    <name type="scientific">Ignelater luminosus</name>
    <name type="common">Cucubano</name>
    <name type="synonym">Pyrophorus luminosus</name>
    <dbReference type="NCBI Taxonomy" id="2038154"/>
    <lineage>
        <taxon>Eukaryota</taxon>
        <taxon>Metazoa</taxon>
        <taxon>Ecdysozoa</taxon>
        <taxon>Arthropoda</taxon>
        <taxon>Hexapoda</taxon>
        <taxon>Insecta</taxon>
        <taxon>Pterygota</taxon>
        <taxon>Neoptera</taxon>
        <taxon>Endopterygota</taxon>
        <taxon>Coleoptera</taxon>
        <taxon>Polyphaga</taxon>
        <taxon>Elateriformia</taxon>
        <taxon>Elateroidea</taxon>
        <taxon>Elateridae</taxon>
        <taxon>Agrypninae</taxon>
        <taxon>Pyrophorini</taxon>
        <taxon>Ignelater</taxon>
    </lineage>
</organism>
<dbReference type="InterPro" id="IPR043502">
    <property type="entry name" value="DNA/RNA_pol_sf"/>
</dbReference>
<dbReference type="InterPro" id="IPR001584">
    <property type="entry name" value="Integrase_cat-core"/>
</dbReference>